<dbReference type="PANTHER" id="PTHR43390:SF1">
    <property type="entry name" value="CHLOROPLAST PROCESSING PEPTIDASE"/>
    <property type="match status" value="1"/>
</dbReference>
<evidence type="ECO:0000256" key="4">
    <source>
        <dbReference type="ARBA" id="ARBA00019232"/>
    </source>
</evidence>
<evidence type="ECO:0000256" key="3">
    <source>
        <dbReference type="ARBA" id="ARBA00013208"/>
    </source>
</evidence>
<proteinExistence type="inferred from homology"/>
<dbReference type="PANTHER" id="PTHR43390">
    <property type="entry name" value="SIGNAL PEPTIDASE I"/>
    <property type="match status" value="1"/>
</dbReference>
<dbReference type="Gene3D" id="2.10.109.10">
    <property type="entry name" value="Umud Fragment, subunit A"/>
    <property type="match status" value="2"/>
</dbReference>
<dbReference type="PROSITE" id="PS00760">
    <property type="entry name" value="SPASE_I_2"/>
    <property type="match status" value="1"/>
</dbReference>
<organism evidence="8">
    <name type="scientific">Schlesneria paludicola</name>
    <dbReference type="NCBI Taxonomy" id="360056"/>
    <lineage>
        <taxon>Bacteria</taxon>
        <taxon>Pseudomonadati</taxon>
        <taxon>Planctomycetota</taxon>
        <taxon>Planctomycetia</taxon>
        <taxon>Planctomycetales</taxon>
        <taxon>Planctomycetaceae</taxon>
        <taxon>Schlesneria</taxon>
    </lineage>
</organism>
<dbReference type="GO" id="GO:0009003">
    <property type="term" value="F:signal peptidase activity"/>
    <property type="evidence" value="ECO:0007669"/>
    <property type="project" value="UniProtKB-EC"/>
</dbReference>
<gene>
    <name evidence="8" type="primary">lepB</name>
    <name evidence="8" type="ORF">ENS64_17650</name>
</gene>
<evidence type="ECO:0000256" key="5">
    <source>
        <dbReference type="ARBA" id="ARBA00022801"/>
    </source>
</evidence>
<dbReference type="CDD" id="cd06530">
    <property type="entry name" value="S26_SPase_I"/>
    <property type="match status" value="1"/>
</dbReference>
<dbReference type="SUPFAM" id="SSF51306">
    <property type="entry name" value="LexA/Signal peptidase"/>
    <property type="match status" value="2"/>
</dbReference>
<dbReference type="InterPro" id="IPR019533">
    <property type="entry name" value="Peptidase_S26"/>
</dbReference>
<sequence length="542" mass="61073">MAPTLFGRHKDVVCPQCGHHFEVGASEELDEEGVRLLHRIRSATCPNCRFTANVYDLPVFKGDRILVNKFPYEVGELNRWDVCVFKYPELPERNYIKRLVGLPGETIRINRGDVYARPAGAAAFHILRKDDPDKQNVLQILVYDDTHPPRKLIAAGWPERWAAMRLDHGPGAIDGWSVHADDVQADAAARTYTFRGAGDWRWLRYRHLVPSDLDWESVQEGLRPATNPRPQLITDYYAYNSSHRGVNDDVFWVGDLTLSGVVDVRQVAGDGALLFELVEGIRRYRCQIDLNTGQATLTHTNELQPEGEPVLLGTAATGVSGPGRYRFTWANVDDRVCLWVNNKVVQLEGQGTYHPSALLDPQDADLLPAGIAVRGADVQLGQLTLRRDIYYRAERVDDVAAFRTGAGEDLDEFTKSRLRDLLSSPSEYAVLYNQKAGPVEFSELRPNEFFVMGDNSPRSQDSRLWSNKRGAVNRHAVPRQAMVGKAFIIYWPHGIPFLNDGKGYGIVPHRVGNNHVENYPAYTVPFYPQGITPFGRLFARIR</sequence>
<dbReference type="GO" id="GO:0004252">
    <property type="term" value="F:serine-type endopeptidase activity"/>
    <property type="evidence" value="ECO:0007669"/>
    <property type="project" value="InterPro"/>
</dbReference>
<comment type="similarity">
    <text evidence="2 6">Belongs to the peptidase S26 family.</text>
</comment>
<dbReference type="PROSITE" id="PS00761">
    <property type="entry name" value="SPASE_I_3"/>
    <property type="match status" value="1"/>
</dbReference>
<dbReference type="InterPro" id="IPR036286">
    <property type="entry name" value="LexA/Signal_pep-like_sf"/>
</dbReference>
<dbReference type="EMBL" id="DSVQ01000019">
    <property type="protein sequence ID" value="HGT41074.1"/>
    <property type="molecule type" value="Genomic_DNA"/>
</dbReference>
<evidence type="ECO:0000256" key="1">
    <source>
        <dbReference type="ARBA" id="ARBA00000677"/>
    </source>
</evidence>
<dbReference type="InterPro" id="IPR019757">
    <property type="entry name" value="Pept_S26A_signal_pept_1_Lys-AS"/>
</dbReference>
<name>A0A7C4LNF5_9PLAN</name>
<dbReference type="Pfam" id="PF10502">
    <property type="entry name" value="Peptidase_S26"/>
    <property type="match status" value="2"/>
</dbReference>
<keyword evidence="6" id="KW-0645">Protease</keyword>
<protein>
    <recommendedName>
        <fullName evidence="4 6">Signal peptidase I</fullName>
        <ecNumber evidence="3 6">3.4.21.89</ecNumber>
    </recommendedName>
</protein>
<comment type="caution">
    <text evidence="8">The sequence shown here is derived from an EMBL/GenBank/DDBJ whole genome shotgun (WGS) entry which is preliminary data.</text>
</comment>
<evidence type="ECO:0000256" key="6">
    <source>
        <dbReference type="RuleBase" id="RU362042"/>
    </source>
</evidence>
<evidence type="ECO:0000256" key="2">
    <source>
        <dbReference type="ARBA" id="ARBA00009370"/>
    </source>
</evidence>
<dbReference type="GO" id="GO:0016020">
    <property type="term" value="C:membrane"/>
    <property type="evidence" value="ECO:0007669"/>
    <property type="project" value="UniProtKB-SubCell"/>
</dbReference>
<reference evidence="8" key="1">
    <citation type="journal article" date="2020" name="mSystems">
        <title>Genome- and Community-Level Interaction Insights into Carbon Utilization and Element Cycling Functions of Hydrothermarchaeota in Hydrothermal Sediment.</title>
        <authorList>
            <person name="Zhou Z."/>
            <person name="Liu Y."/>
            <person name="Xu W."/>
            <person name="Pan J."/>
            <person name="Luo Z.H."/>
            <person name="Li M."/>
        </authorList>
    </citation>
    <scope>NUCLEOTIDE SEQUENCE [LARGE SCALE GENOMIC DNA]</scope>
    <source>
        <strain evidence="8">SpSt-508</strain>
    </source>
</reference>
<evidence type="ECO:0000259" key="7">
    <source>
        <dbReference type="Pfam" id="PF10502"/>
    </source>
</evidence>
<dbReference type="PRINTS" id="PR00727">
    <property type="entry name" value="LEADERPTASE"/>
</dbReference>
<accession>A0A7C4LNF5</accession>
<feature type="domain" description="Peptidase S26" evidence="7">
    <location>
        <begin position="60"/>
        <end position="115"/>
    </location>
</feature>
<dbReference type="InterPro" id="IPR000223">
    <property type="entry name" value="Pept_S26A_signal_pept_1"/>
</dbReference>
<evidence type="ECO:0000313" key="8">
    <source>
        <dbReference type="EMBL" id="HGT41074.1"/>
    </source>
</evidence>
<feature type="domain" description="Peptidase S26" evidence="7">
    <location>
        <begin position="442"/>
        <end position="491"/>
    </location>
</feature>
<dbReference type="EC" id="3.4.21.89" evidence="3 6"/>
<dbReference type="AlphaFoldDB" id="A0A7C4LNF5"/>
<comment type="subcellular location">
    <subcellularLocation>
        <location evidence="6">Membrane</location>
        <topology evidence="6">Single-pass type II membrane protein</topology>
    </subcellularLocation>
</comment>
<comment type="catalytic activity">
    <reaction evidence="1 6">
        <text>Cleavage of hydrophobic, N-terminal signal or leader sequences from secreted and periplasmic proteins.</text>
        <dbReference type="EC" id="3.4.21.89"/>
    </reaction>
</comment>
<dbReference type="NCBIfam" id="TIGR02227">
    <property type="entry name" value="sigpep_I_bact"/>
    <property type="match status" value="1"/>
</dbReference>
<dbReference type="GO" id="GO:0006465">
    <property type="term" value="P:signal peptide processing"/>
    <property type="evidence" value="ECO:0007669"/>
    <property type="project" value="InterPro"/>
</dbReference>
<dbReference type="InterPro" id="IPR019758">
    <property type="entry name" value="Pept_S26A_signal_pept_1_CS"/>
</dbReference>
<keyword evidence="5 6" id="KW-0378">Hydrolase</keyword>